<accession>A0A498SR64</accession>
<sequence>MALLIEHLEKRNVELQRINSEGTALMEQTLKRKYVNWFNAALLQLEHIEPGSQDVFGPSILEGLSQLRTLYYHQSA</sequence>
<dbReference type="Proteomes" id="UP000276991">
    <property type="component" value="Unassembled WGS sequence"/>
</dbReference>
<keyword evidence="2" id="KW-1185">Reference proteome</keyword>
<gene>
    <name evidence="1" type="ORF">NAV_LOCUS9125</name>
</gene>
<organism evidence="1 2">
    <name type="scientific">Acanthocheilonema viteae</name>
    <name type="common">Filarial nematode worm</name>
    <name type="synonym">Dipetalonema viteae</name>
    <dbReference type="NCBI Taxonomy" id="6277"/>
    <lineage>
        <taxon>Eukaryota</taxon>
        <taxon>Metazoa</taxon>
        <taxon>Ecdysozoa</taxon>
        <taxon>Nematoda</taxon>
        <taxon>Chromadorea</taxon>
        <taxon>Rhabditida</taxon>
        <taxon>Spirurina</taxon>
        <taxon>Spiruromorpha</taxon>
        <taxon>Filarioidea</taxon>
        <taxon>Onchocercidae</taxon>
        <taxon>Acanthocheilonema</taxon>
    </lineage>
</organism>
<reference evidence="1 2" key="1">
    <citation type="submission" date="2018-08" db="EMBL/GenBank/DDBJ databases">
        <authorList>
            <person name="Laetsch R D."/>
            <person name="Stevens L."/>
            <person name="Kumar S."/>
            <person name="Blaxter L. M."/>
        </authorList>
    </citation>
    <scope>NUCLEOTIDE SEQUENCE [LARGE SCALE GENOMIC DNA]</scope>
</reference>
<evidence type="ECO:0000313" key="1">
    <source>
        <dbReference type="EMBL" id="VBB34334.1"/>
    </source>
</evidence>
<proteinExistence type="predicted"/>
<dbReference type="EMBL" id="UPTC01003365">
    <property type="protein sequence ID" value="VBB34334.1"/>
    <property type="molecule type" value="Genomic_DNA"/>
</dbReference>
<protein>
    <submittedName>
        <fullName evidence="1">Uncharacterized protein</fullName>
    </submittedName>
</protein>
<name>A0A498SR64_ACAVI</name>
<dbReference type="AlphaFoldDB" id="A0A498SR64"/>
<evidence type="ECO:0000313" key="2">
    <source>
        <dbReference type="Proteomes" id="UP000276991"/>
    </source>
</evidence>